<evidence type="ECO:0000259" key="11">
    <source>
        <dbReference type="PROSITE" id="PS51900"/>
    </source>
</evidence>
<evidence type="ECO:0000256" key="1">
    <source>
        <dbReference type="ARBA" id="ARBA00004496"/>
    </source>
</evidence>
<sequence>MAEGLDLVSCATRYLGIEHGNEARAAHRQTVDAVRAIARRRGEAWRLIGLSIQQVGASRPSLDEFADGRFDGFSEAEVLELYQEAFPADRKTARSQRLRDRQLALLHRLEAMAAESPQPGDLVSGWFDDRTAHKLTAAGMVSLGDLNARIAAGGQWFRTMPAVGRAKAERIAQHLSTLLPAAPRPSRPVFTLSPTPSLFADPLGTARPQPIASTSTHPSPSMVAGRLLDAPNDAAAVHAWIDARAGSAATAKAYRREATRLLLWLQYERNRTLVQMDVADCTAYMAFLQNVPARWISRERASPGRPGWAPFRGPLSHASHRQAIVTVGALFTWLQSAQYVAANPWQLVNKKTGDDRGDKLLDTKAFSEPAMAEVLRFVDAQPMTASSARIRFILRFVESVGLRSAELLGATLGDIRLEPEGWVIQVHGKGSKNRIAAIPGQALDALQAYLQTRGLASIQEAPPAAPLLSSTADAMTGVGYQALYEHVRGWIRKAVAASALPMAERAKLAGATTHWLRHTFGTRAIAREVPLDVIQAQMGHASIQMTTGIYGRAPIRRRLDELGKAFS</sequence>
<evidence type="ECO:0000256" key="7">
    <source>
        <dbReference type="ARBA" id="ARBA00023172"/>
    </source>
</evidence>
<dbReference type="EMBL" id="JAUSRO010000018">
    <property type="protein sequence ID" value="MDP9902377.1"/>
    <property type="molecule type" value="Genomic_DNA"/>
</dbReference>
<keyword evidence="8" id="KW-0131">Cell cycle</keyword>
<keyword evidence="6 9" id="KW-0238">DNA-binding</keyword>
<feature type="domain" description="Tyr recombinase" evidence="10">
    <location>
        <begin position="361"/>
        <end position="564"/>
    </location>
</feature>
<keyword evidence="2" id="KW-0963">Cytoplasm</keyword>
<dbReference type="Pfam" id="PF12482">
    <property type="entry name" value="DUF3701"/>
    <property type="match status" value="1"/>
</dbReference>
<keyword evidence="3" id="KW-0132">Cell division</keyword>
<evidence type="ECO:0000256" key="8">
    <source>
        <dbReference type="ARBA" id="ARBA00023306"/>
    </source>
</evidence>
<dbReference type="PROSITE" id="PS51898">
    <property type="entry name" value="TYR_RECOMBINASE"/>
    <property type="match status" value="1"/>
</dbReference>
<comment type="caution">
    <text evidence="12">The sequence shown here is derived from an EMBL/GenBank/DDBJ whole genome shotgun (WGS) entry which is preliminary data.</text>
</comment>
<organism evidence="12 13">
    <name type="scientific">Variovorax ginsengisoli</name>
    <dbReference type="NCBI Taxonomy" id="363844"/>
    <lineage>
        <taxon>Bacteria</taxon>
        <taxon>Pseudomonadati</taxon>
        <taxon>Pseudomonadota</taxon>
        <taxon>Betaproteobacteria</taxon>
        <taxon>Burkholderiales</taxon>
        <taxon>Comamonadaceae</taxon>
        <taxon>Variovorax</taxon>
    </lineage>
</organism>
<evidence type="ECO:0000256" key="9">
    <source>
        <dbReference type="PROSITE-ProRule" id="PRU01248"/>
    </source>
</evidence>
<dbReference type="InterPro" id="IPR011010">
    <property type="entry name" value="DNA_brk_join_enz"/>
</dbReference>
<dbReference type="RefSeq" id="WP_307692125.1">
    <property type="nucleotide sequence ID" value="NZ_JAUSRO010000018.1"/>
</dbReference>
<keyword evidence="4" id="KW-0159">Chromosome partition</keyword>
<dbReference type="Gene3D" id="1.10.443.10">
    <property type="entry name" value="Intergrase catalytic core"/>
    <property type="match status" value="1"/>
</dbReference>
<dbReference type="PANTHER" id="PTHR30349:SF77">
    <property type="entry name" value="TYROSINE RECOMBINASE XERC"/>
    <property type="match status" value="1"/>
</dbReference>
<dbReference type="InterPro" id="IPR010998">
    <property type="entry name" value="Integrase_recombinase_N"/>
</dbReference>
<feature type="domain" description="Core-binding (CB)" evidence="11">
    <location>
        <begin position="231"/>
        <end position="335"/>
    </location>
</feature>
<accession>A0ABT9SG78</accession>
<evidence type="ECO:0000256" key="6">
    <source>
        <dbReference type="ARBA" id="ARBA00023125"/>
    </source>
</evidence>
<evidence type="ECO:0000313" key="12">
    <source>
        <dbReference type="EMBL" id="MDP9902377.1"/>
    </source>
</evidence>
<dbReference type="InterPro" id="IPR044068">
    <property type="entry name" value="CB"/>
</dbReference>
<dbReference type="Gene3D" id="1.10.150.130">
    <property type="match status" value="1"/>
</dbReference>
<dbReference type="InterPro" id="IPR022169">
    <property type="entry name" value="DUF3701"/>
</dbReference>
<evidence type="ECO:0000256" key="2">
    <source>
        <dbReference type="ARBA" id="ARBA00022490"/>
    </source>
</evidence>
<dbReference type="SUPFAM" id="SSF56349">
    <property type="entry name" value="DNA breaking-rejoining enzymes"/>
    <property type="match status" value="1"/>
</dbReference>
<evidence type="ECO:0000256" key="3">
    <source>
        <dbReference type="ARBA" id="ARBA00022618"/>
    </source>
</evidence>
<name>A0ABT9SG78_9BURK</name>
<keyword evidence="7" id="KW-0233">DNA recombination</keyword>
<dbReference type="InterPro" id="IPR002104">
    <property type="entry name" value="Integrase_catalytic"/>
</dbReference>
<protein>
    <submittedName>
        <fullName evidence="12">Site-specific recombinase XerD</fullName>
    </submittedName>
</protein>
<dbReference type="PANTHER" id="PTHR30349">
    <property type="entry name" value="PHAGE INTEGRASE-RELATED"/>
    <property type="match status" value="1"/>
</dbReference>
<dbReference type="PROSITE" id="PS51900">
    <property type="entry name" value="CB"/>
    <property type="match status" value="1"/>
</dbReference>
<proteinExistence type="predicted"/>
<dbReference type="Proteomes" id="UP001226867">
    <property type="component" value="Unassembled WGS sequence"/>
</dbReference>
<keyword evidence="5" id="KW-0229">DNA integration</keyword>
<evidence type="ECO:0000259" key="10">
    <source>
        <dbReference type="PROSITE" id="PS51898"/>
    </source>
</evidence>
<evidence type="ECO:0000313" key="13">
    <source>
        <dbReference type="Proteomes" id="UP001226867"/>
    </source>
</evidence>
<dbReference type="InterPro" id="IPR013762">
    <property type="entry name" value="Integrase-like_cat_sf"/>
</dbReference>
<comment type="subcellular location">
    <subcellularLocation>
        <location evidence="1">Cytoplasm</location>
    </subcellularLocation>
</comment>
<dbReference type="Pfam" id="PF00589">
    <property type="entry name" value="Phage_integrase"/>
    <property type="match status" value="1"/>
</dbReference>
<gene>
    <name evidence="12" type="ORF">J2W36_004654</name>
</gene>
<evidence type="ECO:0000256" key="5">
    <source>
        <dbReference type="ARBA" id="ARBA00022908"/>
    </source>
</evidence>
<evidence type="ECO:0000256" key="4">
    <source>
        <dbReference type="ARBA" id="ARBA00022829"/>
    </source>
</evidence>
<reference evidence="12 13" key="1">
    <citation type="submission" date="2023-07" db="EMBL/GenBank/DDBJ databases">
        <title>Sorghum-associated microbial communities from plants grown in Nebraska, USA.</title>
        <authorList>
            <person name="Schachtman D."/>
        </authorList>
    </citation>
    <scope>NUCLEOTIDE SEQUENCE [LARGE SCALE GENOMIC DNA]</scope>
    <source>
        <strain evidence="12 13">DS1607</strain>
    </source>
</reference>
<dbReference type="InterPro" id="IPR050090">
    <property type="entry name" value="Tyrosine_recombinase_XerCD"/>
</dbReference>
<keyword evidence="13" id="KW-1185">Reference proteome</keyword>
<dbReference type="CDD" id="cd00397">
    <property type="entry name" value="DNA_BRE_C"/>
    <property type="match status" value="1"/>
</dbReference>